<feature type="chain" id="PRO_5045698210" description="Lipoprotein" evidence="2">
    <location>
        <begin position="24"/>
        <end position="148"/>
    </location>
</feature>
<evidence type="ECO:0000313" key="3">
    <source>
        <dbReference type="EMBL" id="QRR00476.1"/>
    </source>
</evidence>
<protein>
    <recommendedName>
        <fullName evidence="5">Lipoprotein</fullName>
    </recommendedName>
</protein>
<sequence>MHLTHKLLLAALLSGMMAAKTCAQGSRPAPTGKIGADSSSSPGMRYPQYQPRPTGRIEQPLPRQAGAQGNLAQPGRVPNAFTTQDPAANPAQYQRQGATPAKTSGTTSQGEAANTGTRQATSGRNEPSTESQRGNVIPAQRQPARPVH</sequence>
<keyword evidence="4" id="KW-1185">Reference proteome</keyword>
<keyword evidence="2" id="KW-0732">Signal</keyword>
<dbReference type="EMBL" id="CP056775">
    <property type="protein sequence ID" value="QRR00476.1"/>
    <property type="molecule type" value="Genomic_DNA"/>
</dbReference>
<evidence type="ECO:0000256" key="2">
    <source>
        <dbReference type="SAM" id="SignalP"/>
    </source>
</evidence>
<evidence type="ECO:0000256" key="1">
    <source>
        <dbReference type="SAM" id="MobiDB-lite"/>
    </source>
</evidence>
<dbReference type="RefSeq" id="WP_204661568.1">
    <property type="nucleotide sequence ID" value="NZ_CP056775.1"/>
</dbReference>
<organism evidence="3 4">
    <name type="scientific">Dyadobacter sandarakinus</name>
    <dbReference type="NCBI Taxonomy" id="2747268"/>
    <lineage>
        <taxon>Bacteria</taxon>
        <taxon>Pseudomonadati</taxon>
        <taxon>Bacteroidota</taxon>
        <taxon>Cytophagia</taxon>
        <taxon>Cytophagales</taxon>
        <taxon>Spirosomataceae</taxon>
        <taxon>Dyadobacter</taxon>
    </lineage>
</organism>
<reference evidence="3 4" key="1">
    <citation type="submission" date="2020-06" db="EMBL/GenBank/DDBJ databases">
        <title>Dyadobacter sandarakinus sp. nov., isolated from the soil of the Arctic Yellow River Station.</title>
        <authorList>
            <person name="Zhang Y."/>
            <person name="Peng F."/>
        </authorList>
    </citation>
    <scope>NUCLEOTIDE SEQUENCE [LARGE SCALE GENOMIC DNA]</scope>
    <source>
        <strain evidence="3 4">Q3-56</strain>
    </source>
</reference>
<proteinExistence type="predicted"/>
<evidence type="ECO:0008006" key="5">
    <source>
        <dbReference type="Google" id="ProtNLM"/>
    </source>
</evidence>
<evidence type="ECO:0000313" key="4">
    <source>
        <dbReference type="Proteomes" id="UP000612680"/>
    </source>
</evidence>
<name>A0ABX7I308_9BACT</name>
<dbReference type="Proteomes" id="UP000612680">
    <property type="component" value="Chromosome"/>
</dbReference>
<feature type="region of interest" description="Disordered" evidence="1">
    <location>
        <begin position="23"/>
        <end position="148"/>
    </location>
</feature>
<accession>A0ABX7I308</accession>
<feature type="compositionally biased region" description="Polar residues" evidence="1">
    <location>
        <begin position="80"/>
        <end position="134"/>
    </location>
</feature>
<feature type="signal peptide" evidence="2">
    <location>
        <begin position="1"/>
        <end position="23"/>
    </location>
</feature>
<gene>
    <name evidence="3" type="ORF">HWI92_05915</name>
</gene>